<dbReference type="KEGG" id="mgly:NCTC10194_00450"/>
<feature type="region of interest" description="Disordered" evidence="1">
    <location>
        <begin position="383"/>
        <end position="403"/>
    </location>
</feature>
<evidence type="ECO:0000313" key="2">
    <source>
        <dbReference type="EMBL" id="VEU70453.1"/>
    </source>
</evidence>
<accession>A0A449AVA0</accession>
<name>A0A449AVA0_9BACT</name>
<dbReference type="AlphaFoldDB" id="A0A449AVA0"/>
<feature type="compositionally biased region" description="Basic and acidic residues" evidence="1">
    <location>
        <begin position="394"/>
        <end position="403"/>
    </location>
</feature>
<sequence length="403" mass="46457">MSKSNAELVEALKRQQLKDFYKNNPGIYQNGKFSEPNSRKQFETDGANIQVTQLASKTPEIEAKNKKEILEFLERNRFIEKIQLLEKELYKKGLYALGIKKGKKIVLGEVLEYTENEDNELTFLRVITQVLKWKGDKYNVIETWELNSNVVKKEIQNMETGKVESMNDKDDIYKQEINSYEYIPFIIFRNRADEMRDIDLVNVDAFELLDLKTKALALDTFLSLPIPSINWNLGGNKPREIQSALFNIDADRIVKIDTKNALAGLGDSFDVKYAPTQAPTIIQAMESVRYWIKKSLLFKKDGDDGGTHNRHTAEVQKMNSDFEDYIEAKANLRECYYLDFFKLVLKVLNLDYNQQIKVIVSGSTKWLHQQATLLQTDQNGVNLNPNATAQVQDNNDKENSDVK</sequence>
<gene>
    <name evidence="2" type="ORF">NCTC10194_00450</name>
</gene>
<proteinExistence type="predicted"/>
<dbReference type="Proteomes" id="UP000290815">
    <property type="component" value="Chromosome"/>
</dbReference>
<keyword evidence="3" id="KW-1185">Reference proteome</keyword>
<evidence type="ECO:0000313" key="3">
    <source>
        <dbReference type="Proteomes" id="UP000290815"/>
    </source>
</evidence>
<reference evidence="2 3" key="1">
    <citation type="submission" date="2019-01" db="EMBL/GenBank/DDBJ databases">
        <authorList>
            <consortium name="Pathogen Informatics"/>
        </authorList>
    </citation>
    <scope>NUCLEOTIDE SEQUENCE [LARGE SCALE GENOMIC DNA]</scope>
    <source>
        <strain evidence="2 3">NCTC10194</strain>
    </source>
</reference>
<protein>
    <submittedName>
        <fullName evidence="2">Uncharacterized protein</fullName>
    </submittedName>
</protein>
<dbReference type="EMBL" id="LR215024">
    <property type="protein sequence ID" value="VEU70453.1"/>
    <property type="molecule type" value="Genomic_DNA"/>
</dbReference>
<feature type="compositionally biased region" description="Polar residues" evidence="1">
    <location>
        <begin position="383"/>
        <end position="393"/>
    </location>
</feature>
<evidence type="ECO:0000256" key="1">
    <source>
        <dbReference type="SAM" id="MobiDB-lite"/>
    </source>
</evidence>
<organism evidence="2 3">
    <name type="scientific">Mycoplasmopsis glycophila</name>
    <dbReference type="NCBI Taxonomy" id="171285"/>
    <lineage>
        <taxon>Bacteria</taxon>
        <taxon>Bacillati</taxon>
        <taxon>Mycoplasmatota</taxon>
        <taxon>Mycoplasmoidales</taxon>
        <taxon>Metamycoplasmataceae</taxon>
        <taxon>Mycoplasmopsis</taxon>
    </lineage>
</organism>
<dbReference type="RefSeq" id="WP_027333387.1">
    <property type="nucleotide sequence ID" value="NZ_LR215024.1"/>
</dbReference>